<evidence type="ECO:0000256" key="1">
    <source>
        <dbReference type="SAM" id="MobiDB-lite"/>
    </source>
</evidence>
<protein>
    <recommendedName>
        <fullName evidence="4">Fimbrial protein FimV</fullName>
    </recommendedName>
</protein>
<reference evidence="2 3" key="1">
    <citation type="submission" date="2019-09" db="EMBL/GenBank/DDBJ databases">
        <title>Draft genome sequence of Acinetobacter tandoii W4-4-4 isolated from environmental water sample.</title>
        <authorList>
            <person name="Wee S.K."/>
            <person name="Yan B."/>
            <person name="Mustaffa S.B."/>
            <person name="Yap E.P.H."/>
        </authorList>
    </citation>
    <scope>NUCLEOTIDE SEQUENCE [LARGE SCALE GENOMIC DNA]</scope>
    <source>
        <strain evidence="2 3">W4-4-4</strain>
    </source>
</reference>
<gene>
    <name evidence="2" type="ORF">F4W09_08240</name>
</gene>
<organism evidence="2 3">
    <name type="scientific">Acinetobacter tandoii</name>
    <dbReference type="NCBI Taxonomy" id="202954"/>
    <lineage>
        <taxon>Bacteria</taxon>
        <taxon>Pseudomonadati</taxon>
        <taxon>Pseudomonadota</taxon>
        <taxon>Gammaproteobacteria</taxon>
        <taxon>Moraxellales</taxon>
        <taxon>Moraxellaceae</taxon>
        <taxon>Acinetobacter</taxon>
    </lineage>
</organism>
<proteinExistence type="predicted"/>
<evidence type="ECO:0008006" key="4">
    <source>
        <dbReference type="Google" id="ProtNLM"/>
    </source>
</evidence>
<sequence>MLIYVIPFILLLVVAIVLKKREASKEADTAPKKTATARNKAKTPVNKRKAPQKAQVVEDPVIEKKQETPLSEELRSQIQGQIRDRNFFAAEAQINQALNKDNSQHELYLLLLDIHLEQKDEFAISQLFNHLRSLELEETLAQAEQKKAEYEKEHLSSVDTIDFQPQTLSNYAEPSTATQNASDFDALIENKVTTSNSFDLLQAETPSASPVEEKPLEFKSFNVSPEIIEPTVEATPESDAPSLKFDDLVELKPQVEEPAQVQDKNELPVTELKDLEFSFNLDPAPVTEAVVETVTAPIAEKSEDQPEFKFSFDLEQSNADKSTSQIEVQSEAPAISFDLESPKTDLATAHSIPQDITETTEFTTPALQADVHLQDPLVQSFPELGQISETTLDLDLAERYIQFGSYEAARQLLAANSDKFSTEQQHRAEQLLNQIAS</sequence>
<dbReference type="AlphaFoldDB" id="A0A5N4WGW0"/>
<dbReference type="Proteomes" id="UP000325788">
    <property type="component" value="Unassembled WGS sequence"/>
</dbReference>
<dbReference type="EMBL" id="VXLD01000004">
    <property type="protein sequence ID" value="KAB1855786.1"/>
    <property type="molecule type" value="Genomic_DNA"/>
</dbReference>
<name>A0A5N4WGW0_9GAMM</name>
<dbReference type="RefSeq" id="WP_151504547.1">
    <property type="nucleotide sequence ID" value="NZ_VXLD01000004.1"/>
</dbReference>
<dbReference type="InterPro" id="IPR038440">
    <property type="entry name" value="FimV_C_sf"/>
</dbReference>
<feature type="region of interest" description="Disordered" evidence="1">
    <location>
        <begin position="27"/>
        <end position="57"/>
    </location>
</feature>
<comment type="caution">
    <text evidence="2">The sequence shown here is derived from an EMBL/GenBank/DDBJ whole genome shotgun (WGS) entry which is preliminary data.</text>
</comment>
<evidence type="ECO:0000313" key="3">
    <source>
        <dbReference type="Proteomes" id="UP000325788"/>
    </source>
</evidence>
<accession>A0A5N4WGW0</accession>
<dbReference type="Gene3D" id="1.20.58.2200">
    <property type="match status" value="1"/>
</dbReference>
<evidence type="ECO:0000313" key="2">
    <source>
        <dbReference type="EMBL" id="KAB1855786.1"/>
    </source>
</evidence>
<feature type="compositionally biased region" description="Basic residues" evidence="1">
    <location>
        <begin position="39"/>
        <end position="51"/>
    </location>
</feature>